<dbReference type="RefSeq" id="WP_142941492.1">
    <property type="nucleotide sequence ID" value="NZ_VIKR01000002.1"/>
</dbReference>
<organism evidence="6 7">
    <name type="scientific">Aliikangiella marina</name>
    <dbReference type="NCBI Taxonomy" id="1712262"/>
    <lineage>
        <taxon>Bacteria</taxon>
        <taxon>Pseudomonadati</taxon>
        <taxon>Pseudomonadota</taxon>
        <taxon>Gammaproteobacteria</taxon>
        <taxon>Oceanospirillales</taxon>
        <taxon>Pleioneaceae</taxon>
        <taxon>Aliikangiella</taxon>
    </lineage>
</organism>
<name>A0A545TCC8_9GAMM</name>
<evidence type="ECO:0000313" key="7">
    <source>
        <dbReference type="Proteomes" id="UP000317839"/>
    </source>
</evidence>
<evidence type="ECO:0000313" key="6">
    <source>
        <dbReference type="EMBL" id="TQV74874.1"/>
    </source>
</evidence>
<protein>
    <submittedName>
        <fullName evidence="6">DUF4870 domain-containing protein</fullName>
    </submittedName>
</protein>
<dbReference type="Pfam" id="PF09685">
    <property type="entry name" value="MamF_MmsF"/>
    <property type="match status" value="1"/>
</dbReference>
<gene>
    <name evidence="6" type="ORF">FLL45_07900</name>
</gene>
<feature type="transmembrane region" description="Helical" evidence="5">
    <location>
        <begin position="87"/>
        <end position="108"/>
    </location>
</feature>
<accession>A0A545TCC8</accession>
<evidence type="ECO:0000256" key="3">
    <source>
        <dbReference type="ARBA" id="ARBA00022989"/>
    </source>
</evidence>
<dbReference type="OrthoDB" id="9808930at2"/>
<feature type="transmembrane region" description="Helical" evidence="5">
    <location>
        <begin position="20"/>
        <end position="42"/>
    </location>
</feature>
<proteinExistence type="predicted"/>
<keyword evidence="3 5" id="KW-1133">Transmembrane helix</keyword>
<dbReference type="AlphaFoldDB" id="A0A545TCC8"/>
<comment type="subcellular location">
    <subcellularLocation>
        <location evidence="1">Membrane</location>
        <topology evidence="1">Multi-pass membrane protein</topology>
    </subcellularLocation>
</comment>
<dbReference type="InterPro" id="IPR019109">
    <property type="entry name" value="MamF_MmsF"/>
</dbReference>
<evidence type="ECO:0000256" key="2">
    <source>
        <dbReference type="ARBA" id="ARBA00022692"/>
    </source>
</evidence>
<reference evidence="6 7" key="1">
    <citation type="submission" date="2019-06" db="EMBL/GenBank/DDBJ databases">
        <title>Draft genome of Aliikangiella marina GYP-15.</title>
        <authorList>
            <person name="Wang G."/>
        </authorList>
    </citation>
    <scope>NUCLEOTIDE SEQUENCE [LARGE SCALE GENOMIC DNA]</scope>
    <source>
        <strain evidence="6 7">GYP-15</strain>
    </source>
</reference>
<evidence type="ECO:0000256" key="5">
    <source>
        <dbReference type="SAM" id="Phobius"/>
    </source>
</evidence>
<comment type="caution">
    <text evidence="6">The sequence shown here is derived from an EMBL/GenBank/DDBJ whole genome shotgun (WGS) entry which is preliminary data.</text>
</comment>
<keyword evidence="2 5" id="KW-0812">Transmembrane</keyword>
<keyword evidence="4 5" id="KW-0472">Membrane</keyword>
<feature type="transmembrane region" description="Helical" evidence="5">
    <location>
        <begin position="62"/>
        <end position="81"/>
    </location>
</feature>
<keyword evidence="7" id="KW-1185">Reference proteome</keyword>
<dbReference type="EMBL" id="VIKR01000002">
    <property type="protein sequence ID" value="TQV74874.1"/>
    <property type="molecule type" value="Genomic_DNA"/>
</dbReference>
<sequence length="118" mass="13382">MSDNYNPSQEERNMAMFCHFAAFAGFIIPFGNVLGPLIIWLLKRDDSEYINYHGKEAVNFQITMLIAFMISLILIVIVIGIPLLFGLAIFQLVMVIIAGIKASEGIYYRYPFSLKLVN</sequence>
<evidence type="ECO:0000256" key="1">
    <source>
        <dbReference type="ARBA" id="ARBA00004141"/>
    </source>
</evidence>
<evidence type="ECO:0000256" key="4">
    <source>
        <dbReference type="ARBA" id="ARBA00023136"/>
    </source>
</evidence>
<dbReference type="Proteomes" id="UP000317839">
    <property type="component" value="Unassembled WGS sequence"/>
</dbReference>